<sequence length="121" mass="13014">MLTFSNLQLLTETVFTSRTEPVLEHREKKRSAVRQTSLANILACYLDGSAPVLASPPAAMLRLRAGAGARTARQLVAALSPERSSNLAAMSPSMYNCHPVKTTSSSSSSSSSISWRLASRF</sequence>
<evidence type="ECO:0000313" key="2">
    <source>
        <dbReference type="Proteomes" id="UP001469553"/>
    </source>
</evidence>
<dbReference type="EMBL" id="JAHRIP010013887">
    <property type="protein sequence ID" value="MEQ2285571.1"/>
    <property type="molecule type" value="Genomic_DNA"/>
</dbReference>
<name>A0ABV0XW32_9TELE</name>
<dbReference type="Proteomes" id="UP001469553">
    <property type="component" value="Unassembled WGS sequence"/>
</dbReference>
<evidence type="ECO:0000313" key="1">
    <source>
        <dbReference type="EMBL" id="MEQ2285571.1"/>
    </source>
</evidence>
<proteinExistence type="predicted"/>
<organism evidence="1 2">
    <name type="scientific">Ameca splendens</name>
    <dbReference type="NCBI Taxonomy" id="208324"/>
    <lineage>
        <taxon>Eukaryota</taxon>
        <taxon>Metazoa</taxon>
        <taxon>Chordata</taxon>
        <taxon>Craniata</taxon>
        <taxon>Vertebrata</taxon>
        <taxon>Euteleostomi</taxon>
        <taxon>Actinopterygii</taxon>
        <taxon>Neopterygii</taxon>
        <taxon>Teleostei</taxon>
        <taxon>Neoteleostei</taxon>
        <taxon>Acanthomorphata</taxon>
        <taxon>Ovalentaria</taxon>
        <taxon>Atherinomorphae</taxon>
        <taxon>Cyprinodontiformes</taxon>
        <taxon>Goodeidae</taxon>
        <taxon>Ameca</taxon>
    </lineage>
</organism>
<reference evidence="1 2" key="1">
    <citation type="submission" date="2021-06" db="EMBL/GenBank/DDBJ databases">
        <authorList>
            <person name="Palmer J.M."/>
        </authorList>
    </citation>
    <scope>NUCLEOTIDE SEQUENCE [LARGE SCALE GENOMIC DNA]</scope>
    <source>
        <strain evidence="1 2">AS_MEX2019</strain>
        <tissue evidence="1">Muscle</tissue>
    </source>
</reference>
<protein>
    <submittedName>
        <fullName evidence="1">Uncharacterized protein</fullName>
    </submittedName>
</protein>
<accession>A0ABV0XW32</accession>
<comment type="caution">
    <text evidence="1">The sequence shown here is derived from an EMBL/GenBank/DDBJ whole genome shotgun (WGS) entry which is preliminary data.</text>
</comment>
<gene>
    <name evidence="1" type="ORF">AMECASPLE_033272</name>
</gene>
<keyword evidence="2" id="KW-1185">Reference proteome</keyword>